<dbReference type="InterPro" id="IPR054350">
    <property type="entry name" value="PurT/PurK_preATP-grasp"/>
</dbReference>
<feature type="binding site" evidence="4">
    <location>
        <begin position="268"/>
        <end position="269"/>
    </location>
    <ligand>
        <name>ATP</name>
        <dbReference type="ChEBI" id="CHEBI:30616"/>
    </ligand>
</feature>
<feature type="domain" description="ATP-grasp" evidence="6">
    <location>
        <begin position="108"/>
        <end position="298"/>
    </location>
</feature>
<dbReference type="PANTHER" id="PTHR11609">
    <property type="entry name" value="PURINE BIOSYNTHESIS PROTEIN 6/7, PUR6/7"/>
    <property type="match status" value="1"/>
</dbReference>
<evidence type="ECO:0000256" key="4">
    <source>
        <dbReference type="HAMAP-Rule" id="MF_01928"/>
    </source>
</evidence>
<feature type="binding site" evidence="4">
    <location>
        <position position="144"/>
    </location>
    <ligand>
        <name>ATP</name>
        <dbReference type="ChEBI" id="CHEBI:30616"/>
    </ligand>
</feature>
<feature type="binding site" evidence="4">
    <location>
        <position position="191"/>
    </location>
    <ligand>
        <name>ATP</name>
        <dbReference type="ChEBI" id="CHEBI:30616"/>
    </ligand>
</feature>
<comment type="pathway">
    <text evidence="4 5">Purine metabolism; IMP biosynthesis via de novo pathway; 5-amino-1-(5-phospho-D-ribosyl)imidazole-4-carboxylate from 5-amino-1-(5-phospho-D-ribosyl)imidazole (N5-CAIR route): step 1/2.</text>
</comment>
<feature type="binding site" evidence="4">
    <location>
        <position position="104"/>
    </location>
    <ligand>
        <name>ATP</name>
        <dbReference type="ChEBI" id="CHEBI:30616"/>
    </ligand>
</feature>
<dbReference type="Gene3D" id="3.40.50.20">
    <property type="match status" value="1"/>
</dbReference>
<dbReference type="SUPFAM" id="SSF51246">
    <property type="entry name" value="Rudiment single hybrid motif"/>
    <property type="match status" value="1"/>
</dbReference>
<dbReference type="Pfam" id="PF22660">
    <property type="entry name" value="RS_preATP-grasp-like"/>
    <property type="match status" value="1"/>
</dbReference>
<dbReference type="InterPro" id="IPR003135">
    <property type="entry name" value="ATP-grasp_carboxylate-amine"/>
</dbReference>
<dbReference type="GO" id="GO:0034028">
    <property type="term" value="F:5-(carboxyamino)imidazole ribonucleotide synthase activity"/>
    <property type="evidence" value="ECO:0007669"/>
    <property type="project" value="UniProtKB-EC"/>
</dbReference>
<feature type="binding site" evidence="4">
    <location>
        <begin position="183"/>
        <end position="186"/>
    </location>
    <ligand>
        <name>ATP</name>
        <dbReference type="ChEBI" id="CHEBI:30616"/>
    </ligand>
</feature>
<dbReference type="InterPro" id="IPR013815">
    <property type="entry name" value="ATP_grasp_subdomain_1"/>
</dbReference>
<name>A0ABU1AIS3_9BACT</name>
<evidence type="ECO:0000259" key="6">
    <source>
        <dbReference type="PROSITE" id="PS50975"/>
    </source>
</evidence>
<dbReference type="SUPFAM" id="SSF56059">
    <property type="entry name" value="Glutathione synthetase ATP-binding domain-like"/>
    <property type="match status" value="1"/>
</dbReference>
<dbReference type="InterPro" id="IPR016185">
    <property type="entry name" value="PreATP-grasp_dom_sf"/>
</dbReference>
<sequence length="380" mass="41674">MITPGSTIGILGGGQLGRMLILAGRALGYRFHVFEPKGPCPAGMVANLEINAEYSDEAALKRFAQGVDIITLEFENIPSQVIDMLSAIKPVLPSSRALHICQHRQREKDFLKENKLPCVPFEYADSAESLKTAIQAIGFPCVIKTAAFGYDGKGQIKLNAPEEAADTDYLWNYLENPPRVVVEKWIHHVGEFSVICARKPDGSTSTFPMAENIHVHHILHASIVPARITQVTQTAGAELACKIADLLDVVGLIAVELFLQEDGTLIINEMAPRPHNSGHYSIDGCLTSQFEQHIRAVANLPFGSTELLKPTVMINLLGDVWSNGEPDWTNLLTDPRVKLHLYDKGEARPGRKMGHFTLIGDNIDDTLAAAEKHFQALCGQ</sequence>
<dbReference type="InterPro" id="IPR011054">
    <property type="entry name" value="Rudment_hybrid_motif"/>
</dbReference>
<dbReference type="NCBIfam" id="NF004676">
    <property type="entry name" value="PRK06019.1-2"/>
    <property type="match status" value="1"/>
</dbReference>
<dbReference type="InterPro" id="IPR011761">
    <property type="entry name" value="ATP-grasp"/>
</dbReference>
<evidence type="ECO:0000313" key="8">
    <source>
        <dbReference type="Proteomes" id="UP001243717"/>
    </source>
</evidence>
<reference evidence="7 8" key="1">
    <citation type="submission" date="2023-04" db="EMBL/GenBank/DDBJ databases">
        <title>A novel bacteria isolated from coastal sediment.</title>
        <authorList>
            <person name="Liu X.-J."/>
            <person name="Du Z.-J."/>
        </authorList>
    </citation>
    <scope>NUCLEOTIDE SEQUENCE [LARGE SCALE GENOMIC DNA]</scope>
    <source>
        <strain evidence="7 8">SDUM461004</strain>
    </source>
</reference>
<comment type="function">
    <text evidence="5">Catalyzes the ATP-dependent conversion of 5-aminoimidazole ribonucleotide (AIR) and HCO(3)- to N5-carboxyaminoimidazole ribonucleotide (N5-CAIR).</text>
</comment>
<feature type="binding site" evidence="4">
    <location>
        <begin position="149"/>
        <end position="155"/>
    </location>
    <ligand>
        <name>ATP</name>
        <dbReference type="ChEBI" id="CHEBI:30616"/>
    </ligand>
</feature>
<feature type="binding site" evidence="4">
    <location>
        <position position="214"/>
    </location>
    <ligand>
        <name>ATP</name>
        <dbReference type="ChEBI" id="CHEBI:30616"/>
    </ligand>
</feature>
<dbReference type="PANTHER" id="PTHR11609:SF5">
    <property type="entry name" value="PHOSPHORIBOSYLAMINOIMIDAZOLE CARBOXYLASE"/>
    <property type="match status" value="1"/>
</dbReference>
<dbReference type="Proteomes" id="UP001243717">
    <property type="component" value="Unassembled WGS sequence"/>
</dbReference>
<dbReference type="Gene3D" id="3.30.470.20">
    <property type="entry name" value="ATP-grasp fold, B domain"/>
    <property type="match status" value="1"/>
</dbReference>
<accession>A0ABU1AIS3</accession>
<evidence type="ECO:0000313" key="7">
    <source>
        <dbReference type="EMBL" id="MDQ8193523.1"/>
    </source>
</evidence>
<dbReference type="InterPro" id="IPR040686">
    <property type="entry name" value="PurK_C"/>
</dbReference>
<dbReference type="NCBIfam" id="NF004675">
    <property type="entry name" value="PRK06019.1-1"/>
    <property type="match status" value="1"/>
</dbReference>
<dbReference type="Pfam" id="PF17769">
    <property type="entry name" value="PurK_C"/>
    <property type="match status" value="1"/>
</dbReference>
<keyword evidence="4 5" id="KW-0436">Ligase</keyword>
<keyword evidence="1 4" id="KW-0547">Nucleotide-binding</keyword>
<evidence type="ECO:0000256" key="5">
    <source>
        <dbReference type="RuleBase" id="RU361200"/>
    </source>
</evidence>
<dbReference type="InterPro" id="IPR005875">
    <property type="entry name" value="PurK"/>
</dbReference>
<dbReference type="HAMAP" id="MF_01928">
    <property type="entry name" value="PurK"/>
    <property type="match status" value="1"/>
</dbReference>
<proteinExistence type="inferred from homology"/>
<comment type="catalytic activity">
    <reaction evidence="4 5">
        <text>5-amino-1-(5-phospho-beta-D-ribosyl)imidazole + hydrogencarbonate + ATP = 5-carboxyamino-1-(5-phospho-D-ribosyl)imidazole + ADP + phosphate + 2 H(+)</text>
        <dbReference type="Rhea" id="RHEA:19317"/>
        <dbReference type="ChEBI" id="CHEBI:15378"/>
        <dbReference type="ChEBI" id="CHEBI:17544"/>
        <dbReference type="ChEBI" id="CHEBI:30616"/>
        <dbReference type="ChEBI" id="CHEBI:43474"/>
        <dbReference type="ChEBI" id="CHEBI:58730"/>
        <dbReference type="ChEBI" id="CHEBI:137981"/>
        <dbReference type="ChEBI" id="CHEBI:456216"/>
        <dbReference type="EC" id="6.3.4.18"/>
    </reaction>
</comment>
<comment type="subunit">
    <text evidence="4 5">Homodimer.</text>
</comment>
<dbReference type="NCBIfam" id="NF004679">
    <property type="entry name" value="PRK06019.1-5"/>
    <property type="match status" value="1"/>
</dbReference>
<dbReference type="Gene3D" id="3.30.1490.20">
    <property type="entry name" value="ATP-grasp fold, A domain"/>
    <property type="match status" value="1"/>
</dbReference>
<keyword evidence="3 4" id="KW-0067">ATP-binding</keyword>
<keyword evidence="2 4" id="KW-0658">Purine biosynthesis</keyword>
<dbReference type="PROSITE" id="PS50975">
    <property type="entry name" value="ATP_GRASP"/>
    <property type="match status" value="1"/>
</dbReference>
<evidence type="ECO:0000256" key="1">
    <source>
        <dbReference type="ARBA" id="ARBA00022741"/>
    </source>
</evidence>
<gene>
    <name evidence="4 5" type="primary">purK</name>
    <name evidence="7" type="ORF">QEH59_03745</name>
</gene>
<dbReference type="NCBIfam" id="TIGR01161">
    <property type="entry name" value="purK"/>
    <property type="match status" value="1"/>
</dbReference>
<comment type="function">
    <text evidence="4">Catalyzes the ATP-dependent conversion of 5-aminoimidazole ribonucleotide (AIR) and HCO(3)(-) to N5-carboxyaminoimidazole ribonucleotide (N5-CAIR).</text>
</comment>
<protein>
    <recommendedName>
        <fullName evidence="4 5">N5-carboxyaminoimidazole ribonucleotide synthase</fullName>
        <shortName evidence="4 5">N5-CAIR synthase</shortName>
        <ecNumber evidence="4 5">6.3.4.18</ecNumber>
    </recommendedName>
    <alternativeName>
        <fullName evidence="4 5">5-(carboxyamino)imidazole ribonucleotide synthetase</fullName>
    </alternativeName>
</protein>
<dbReference type="EC" id="6.3.4.18" evidence="4 5"/>
<dbReference type="EMBL" id="JARXIC010000004">
    <property type="protein sequence ID" value="MDQ8193523.1"/>
    <property type="molecule type" value="Genomic_DNA"/>
</dbReference>
<evidence type="ECO:0000256" key="2">
    <source>
        <dbReference type="ARBA" id="ARBA00022755"/>
    </source>
</evidence>
<dbReference type="RefSeq" id="WP_308984012.1">
    <property type="nucleotide sequence ID" value="NZ_JARXIC010000004.1"/>
</dbReference>
<evidence type="ECO:0000256" key="3">
    <source>
        <dbReference type="ARBA" id="ARBA00022840"/>
    </source>
</evidence>
<keyword evidence="8" id="KW-1185">Reference proteome</keyword>
<organism evidence="7 8">
    <name type="scientific">Thalassobacterium sedimentorum</name>
    <dbReference type="NCBI Taxonomy" id="3041258"/>
    <lineage>
        <taxon>Bacteria</taxon>
        <taxon>Pseudomonadati</taxon>
        <taxon>Verrucomicrobiota</taxon>
        <taxon>Opitutia</taxon>
        <taxon>Puniceicoccales</taxon>
        <taxon>Coraliomargaritaceae</taxon>
        <taxon>Thalassobacterium</taxon>
    </lineage>
</organism>
<dbReference type="Pfam" id="PF02222">
    <property type="entry name" value="ATP-grasp"/>
    <property type="match status" value="1"/>
</dbReference>
<dbReference type="SUPFAM" id="SSF52440">
    <property type="entry name" value="PreATP-grasp domain"/>
    <property type="match status" value="1"/>
</dbReference>
<comment type="similarity">
    <text evidence="4 5">Belongs to the PurK/PurT family.</text>
</comment>
<comment type="caution">
    <text evidence="7">The sequence shown here is derived from an EMBL/GenBank/DDBJ whole genome shotgun (WGS) entry which is preliminary data.</text>
</comment>